<sequence>MDGVVPAPSVAAPAGGGQAPPRTKSKAYQTTIAAEADDLKYESKYKELKKKVKEVEEDNEQLYVKILQAQQSIQRLRLERALIYERLGKLAPPQVAPVPQPVHVQSIVDDHPHPHHPPAASSSTVPAAHQPHPLSQSFTATHRDQERDARSNGPPAPYTSIPRERDPVSSAYQYSSSRTGPPAAPLPPMKDVPMHTDDVQVPHHPLPRKRPSQPSISSSAAVLPPLPAVQYDSARYHPQPRESDERGRRHSPGAY</sequence>
<dbReference type="InterPro" id="IPR056513">
    <property type="entry name" value="INO80F"/>
</dbReference>
<feature type="coiled-coil region" evidence="3">
    <location>
        <begin position="38"/>
        <end position="79"/>
    </location>
</feature>
<evidence type="ECO:0000256" key="1">
    <source>
        <dbReference type="ARBA" id="ARBA00004123"/>
    </source>
</evidence>
<dbReference type="Pfam" id="PF24245">
    <property type="entry name" value="INO80F"/>
    <property type="match status" value="1"/>
</dbReference>
<feature type="compositionally biased region" description="Low complexity" evidence="4">
    <location>
        <begin position="1"/>
        <end position="13"/>
    </location>
</feature>
<feature type="compositionally biased region" description="Low complexity" evidence="4">
    <location>
        <begin position="118"/>
        <end position="129"/>
    </location>
</feature>
<evidence type="ECO:0000313" key="7">
    <source>
        <dbReference type="Proteomes" id="UP000007148"/>
    </source>
</evidence>
<evidence type="ECO:0000256" key="4">
    <source>
        <dbReference type="SAM" id="MobiDB-lite"/>
    </source>
</evidence>
<evidence type="ECO:0000259" key="5">
    <source>
        <dbReference type="Pfam" id="PF24245"/>
    </source>
</evidence>
<comment type="caution">
    <text evidence="6">The sequence shown here is derived from an EMBL/GenBank/DDBJ whole genome shotgun (WGS) entry which is preliminary data.</text>
</comment>
<feature type="region of interest" description="Disordered" evidence="4">
    <location>
        <begin position="1"/>
        <end position="26"/>
    </location>
</feature>
<gene>
    <name evidence="6" type="ORF">PIIN_04415</name>
</gene>
<feature type="compositionally biased region" description="Basic and acidic residues" evidence="4">
    <location>
        <begin position="192"/>
        <end position="201"/>
    </location>
</feature>
<feature type="region of interest" description="Disordered" evidence="4">
    <location>
        <begin position="102"/>
        <end position="255"/>
    </location>
</feature>
<dbReference type="OrthoDB" id="10070927at2759"/>
<evidence type="ECO:0000313" key="6">
    <source>
        <dbReference type="EMBL" id="CCA70477.1"/>
    </source>
</evidence>
<feature type="domain" description="INO80 complex subunit F" evidence="5">
    <location>
        <begin position="41"/>
        <end position="87"/>
    </location>
</feature>
<reference evidence="6 7" key="1">
    <citation type="journal article" date="2011" name="PLoS Pathog.">
        <title>Endophytic Life Strategies Decoded by Genome and Transcriptome Analyses of the Mutualistic Root Symbiont Piriformospora indica.</title>
        <authorList>
            <person name="Zuccaro A."/>
            <person name="Lahrmann U."/>
            <person name="Guldener U."/>
            <person name="Langen G."/>
            <person name="Pfiffi S."/>
            <person name="Biedenkopf D."/>
            <person name="Wong P."/>
            <person name="Samans B."/>
            <person name="Grimm C."/>
            <person name="Basiewicz M."/>
            <person name="Murat C."/>
            <person name="Martin F."/>
            <person name="Kogel K.H."/>
        </authorList>
    </citation>
    <scope>NUCLEOTIDE SEQUENCE [LARGE SCALE GENOMIC DNA]</scope>
    <source>
        <strain evidence="6 7">DSM 11827</strain>
    </source>
</reference>
<dbReference type="eggNOG" id="ENOG502RV6J">
    <property type="taxonomic scope" value="Eukaryota"/>
</dbReference>
<accession>G4TGM7</accession>
<feature type="compositionally biased region" description="Basic and acidic residues" evidence="4">
    <location>
        <begin position="141"/>
        <end position="150"/>
    </location>
</feature>
<comment type="subcellular location">
    <subcellularLocation>
        <location evidence="1">Nucleus</location>
    </subcellularLocation>
</comment>
<dbReference type="EMBL" id="CAFZ01000084">
    <property type="protein sequence ID" value="CCA70477.1"/>
    <property type="molecule type" value="Genomic_DNA"/>
</dbReference>
<protein>
    <recommendedName>
        <fullName evidence="5">INO80 complex subunit F domain-containing protein</fullName>
    </recommendedName>
</protein>
<organism evidence="6 7">
    <name type="scientific">Serendipita indica (strain DSM 11827)</name>
    <name type="common">Root endophyte fungus</name>
    <name type="synonym">Piriformospora indica</name>
    <dbReference type="NCBI Taxonomy" id="1109443"/>
    <lineage>
        <taxon>Eukaryota</taxon>
        <taxon>Fungi</taxon>
        <taxon>Dikarya</taxon>
        <taxon>Basidiomycota</taxon>
        <taxon>Agaricomycotina</taxon>
        <taxon>Agaricomycetes</taxon>
        <taxon>Sebacinales</taxon>
        <taxon>Serendipitaceae</taxon>
        <taxon>Serendipita</taxon>
    </lineage>
</organism>
<feature type="compositionally biased region" description="Polar residues" evidence="4">
    <location>
        <begin position="170"/>
        <end position="179"/>
    </location>
</feature>
<dbReference type="HOGENOM" id="CLU_1090362_0_0_1"/>
<evidence type="ECO:0000256" key="2">
    <source>
        <dbReference type="ARBA" id="ARBA00023242"/>
    </source>
</evidence>
<dbReference type="GO" id="GO:0005634">
    <property type="term" value="C:nucleus"/>
    <property type="evidence" value="ECO:0007669"/>
    <property type="project" value="UniProtKB-SubCell"/>
</dbReference>
<proteinExistence type="predicted"/>
<keyword evidence="2" id="KW-0539">Nucleus</keyword>
<dbReference type="STRING" id="1109443.G4TGM7"/>
<keyword evidence="7" id="KW-1185">Reference proteome</keyword>
<name>G4TGM7_SERID</name>
<dbReference type="InParanoid" id="G4TGM7"/>
<dbReference type="AlphaFoldDB" id="G4TGM7"/>
<dbReference type="Proteomes" id="UP000007148">
    <property type="component" value="Unassembled WGS sequence"/>
</dbReference>
<keyword evidence="3" id="KW-0175">Coiled coil</keyword>
<evidence type="ECO:0000256" key="3">
    <source>
        <dbReference type="SAM" id="Coils"/>
    </source>
</evidence>